<dbReference type="PROSITE" id="PS00021">
    <property type="entry name" value="KRINGLE_1"/>
    <property type="match status" value="1"/>
</dbReference>
<feature type="compositionally biased region" description="Polar residues" evidence="3">
    <location>
        <begin position="3629"/>
        <end position="3638"/>
    </location>
</feature>
<evidence type="ECO:0000259" key="4">
    <source>
        <dbReference type="PROSITE" id="PS50070"/>
    </source>
</evidence>
<evidence type="ECO:0000256" key="1">
    <source>
        <dbReference type="ARBA" id="ARBA00022572"/>
    </source>
</evidence>
<dbReference type="Pfam" id="PF08811">
    <property type="entry name" value="DUF1800"/>
    <property type="match status" value="2"/>
</dbReference>
<comment type="caution">
    <text evidence="5">The sequence shown here is derived from an EMBL/GenBank/DDBJ whole genome shotgun (WGS) entry which is preliminary data.</text>
</comment>
<evidence type="ECO:0000256" key="3">
    <source>
        <dbReference type="SAM" id="MobiDB-lite"/>
    </source>
</evidence>
<dbReference type="InterPro" id="IPR014917">
    <property type="entry name" value="DUF1800"/>
</dbReference>
<dbReference type="PANTHER" id="PTHR43737:SF1">
    <property type="entry name" value="DUF1501 DOMAIN-CONTAINING PROTEIN"/>
    <property type="match status" value="1"/>
</dbReference>
<dbReference type="SUPFAM" id="SSF57440">
    <property type="entry name" value="Kringle-like"/>
    <property type="match status" value="1"/>
</dbReference>
<sequence length="3838" mass="423379">MCVLHRWTLPLEDKNEKRGYYLPLGRSSSRIPGDIPILLGDNSTAASPPDAVAALGDWTRPPGRASRSLEYVCGAASNSGTNFEAGEYLCEVTLPATSSRNRVDPTVYDRLDVPYYLTYHERNVAARDELSRFLQKNTFGPTSSDLDGMEAKLVELKATGLSHDEAMARVQLDWVVDQMDPTTFASGEYTSLRRYWRRRLNPRREETYRIGEAGPHPCESNSRWRKFAFTAYDVQNSKALRWGNLKIGGTYQTQKGHKVTVETVVRKGLVGGNVTSGTSTTSSSLRRNRALQGADNATNLLVMGDMEGTKVQVLNQFLGTCARVVMNVTENPNLVYSGKSSLKFVGGRTCFFFRPIAPSCGTSRMVEPVRAGDTFKVSLKVRVEADDQVFQMYTGHYHASKGDLKWTLPEDDSHMISRTRIPRKNEWVTVEAIHKVGEDWTYKEGGLLVPELCNHYHLRFRMADSAASFYLDDVRMTKIGVSTPSDLSVPGSGFVANPNFEYSFQHWMYSSSAPTLVKDPELNRDVMVMTPDSVLTQNILSRVVPGKSYRYGILSKIPENSTADNVDLIVMLRLKFNNNDLVNGPCNKPVCNLYERALTRNIKRADGGWHEVVTDQITMFGNFTEWDGSAEFLLIQVTTPQKSNTSFEFMIAGFQDLGDDYTMSPSMSMMPSTSPTTLVQEHIAYVVRYAGEVRTVIDYPFQVDLTGEVLPMDGSKAYELCEADEVEGDKVQASYRVSHPLCPEQSPNGLGFLMGKVCKSIRHGNPTVNLDPNFINMTDLHLLDLSNTLDTTVTSINTNQTLGSDWLLTTPVENEVCATFPSPYDNDYRGGDPQNPYERPSRFDPDKPVFAKLPDGTYALFDSRLIVNENTLENPLMDGGGNSVLRSSLRADKLDVVKELDSAGYTVFNEENIVLCSNEQPNFLNEDSCVLSFEENVCVKEYEPSTATNKDTQLVITFDDATLAKLHNTSLASNTTETARYIYAVDNLLWDDSILSSNITKLPCAPGNPVSRWVPRPDLSAADCTNSLASKSIAALMHALESSNDENPYLRDIYLWNDMEEDGCDPVDYVKYGMLIMTEKEGCWENVHPDLLTIYDFTGYEYIHPASTTGVPYINSWASTGIMQYPDNHPASLFEELKARYNTITPIERYSYASTWRVNQGARYGDSLLLDYFANQTKLNANPDVLKAMANGLGKLTLSNNVHSNRGGGTLVCGSPNEVGPDPTLDDYFDVIHRDNDCIGCMDSYGDYDKQKVTVWAMNALEGEDQLCQRMAWSLYEHLNVGAASNADNTESNLYTYDIMIRLCFGSYFDILKEMTYSPKTAKQFTFAESTSTRIAWDTSGELVFPDENYAREIMQLFTIGLHELNPDGTKMLDDFGRVIKTYTNVDILSNARMLSGFTFTARRGNVEELERSEKSRQDPLRIEVDRHDFFPKLSIDGGWIGDRYPLCVDLPKYHFLKMGAKFVFRGDSSLPRKHYNPVHWDSDESIRRFVLSPDSGLHKALCNKGSDGSCKFASTVTLDSNLACHGQECRVDDVIIVQVQAGAFYEYIRQPCVGLSFYVNPKKVITGYSPWVRRVGRRHTHAMCANPRSANQAEYNYGFEYHGERVYLETNENQCTADGGAVCDPKEMVANNPLVNTRPVYNYPYPSQNTFFWTDSSCTQAVKVREDGMIAIINFPAVNPLFMVDTIPYVDPINAATFFSAYWEKDPVTSAEIYPSLNNTCGNGACAITTDHSCKCSVTIVETPAFESLPSRNAVLSLKVGAFDPAVFSDSTVSYRLKESSDGVEVYVLSESGIIGETSTIFKVVDEYGKTVFFKNMISSITLGNTYSMRNPPSFMNLVNVELRDAEYEVDEFLMHLIRYRSSAPFISKKLIQYHGISNPSPGYVQRVSQAFISGSFSSGGKTFGNNEYGNLKAVAAAITLDPESLTPVVDADPVSGNIREPLLKVMQILRSLSFQRSPYVKFRHGLFDNMSYKIGQMVFDPPDQFSFFAHDYQPPGAFAESGLVAPESELMSMSSIVGSTNGLISLVDYGLANVDDGFGPPLGVPAPEVGDYSTAVGVLAFPYQTNNSSGVSNKIDELSTMITAGRLSLENKQVMLDAHAYFTTNYGIDFADKVLLKLLFVTPEFHTSNIVRKTGSQRSITPPTAKSSSPYKAIVYISLSGGADSFNILTPGASDCVALYEEYMEARGDGHSNIGLKADEILPIDGSSAGIRGCNTFGVNKLMSAYKNIFDEGAGIFFANMGHLHKPVTKEDWLRETRTDLFSHSTMRAESYMVDAFREGDGPGVLGRMLDILEGHGHAVGANAINARVSMIDGSPKTGRLADVFPADGILKIRDRKFLMQESQQLRPFLESLHAETADSSGVFGNAWSQAFVDIWNKTDALAATYRRVQLVTSFPTPSNLNVGGITSQLKQIAMLIRARNERGNGINRDVFFCEMGGYDAHFQVSQVLENKLPSLNHAVATFWAEIKAQGLASSVVVVQGSEFGRTMTPNSNFGSDHGWGGNYFMFGGDVKGKKIMGKYPSFGLSAPTNIGRGRVMPTTSWDALFYSLTQWMGITAQDQIDYVLPNAQNFGCDLFTDYDLFKSGTQVLNGCGGITHETPMTFRLPEPRFLTGEEQKEVCRLATLTVSRRYDFDRTLSRCYVADQNVAESESAPGFFDVASSAVFNFDGNGAISDTVAEVISDAKSVEAVAVVAATIAAEQIVVGSIKFTQEPSSSPSSAPSVSPSISSHPTISPPTTSPTISSKPTAYSSTSLSPTTSHAPSTSFEPTPGPTDRKTYTKQAFKSLDIGRIAFAGQSFEGRRTLQSQPGLYTILSSGTQIYGYSDSFHYMYLESSGDAAFTLLVEGLQSNETWAKGGIMVRSELSSRSSHYSIFTTKGSGLAQQYRQCPGCNTNHFGTQQQYPSVWLKVEKQGNVLKSYYKPTSLAKDDPWIQFGYQLSMNDISSNYYYVGVAATAVTGMATLRVSNIQLTRTCSSKTITQEQCDQASNCVSGPASGSCYELGKLPSWELLEPVASIVDIGSIVTSFGCKNANTDNYAFDKTTNKFVCDRTNLNEAIGLVVKPFHHRSSIAQGLRIYSNSDCPLCDPVSYKLEGRLNSASSWLQISQGDLSWKNTSNFPRNSVLGVSISSTYTSGDKSRQYTEVSFHSHDYEECGSPSLQSDYRGTINSTISGQPCQLWSNETNVLYPTSGLGNHNYCRNPNNQPGGAWCYTSKVDNLWEYCNVPICEDDPATLKEYVDYKITWTALRQSNQLSLQLSEIEMPGLLGDEILMQNLTYVGQYVPSVIDVGADIELLAGYSYGASWNRKAFDFSTQKFEMFRDSLTVTPGITISPSHGWMSVVTGLRIFTANNDPGADPIKYRISGSIMSGSNVKNTVDDLCWRVSGNGILLGNASCTINDPYQMFFMNQLGEIRVKSHPGWCLDHTLAVRNSYESKTAMFVPCFSEDTDNTNNPVIHQYTLNASTGQFASPSNVWTQALLAPALQSCLSYSPNNSSGYLPGGIYPSACSAEPNQMFLCSGGQCTSSKSQNWSVISEGILPWISEQNRNPVGIKMSSTYETGDPSKYSMQVRFLNNSKPYYEYKIEFPEMRDSQSKTVQFAELELPGLLLKDIATSSPTEMPTGKPTRKPTQMPTTGKPTVKPVANIEGTLVINRMNRCGVSEIDARENCGQICDSITGCPKGLSCYGVYSNYCGAIPKRIYSSPKISTVTHRCGSSEIFARTFCSALMIETTGSDNLAVAWQYSGQAKDVIPVSHSRLPFTSLTDSPTRSPTNTPTKAPTKISPTMAPTSRPTRAPTKISTTATCGQEEQPCSGSGYTSCCPGLKCGNGKNAGKCKD</sequence>
<feature type="domain" description="Kringle" evidence="4">
    <location>
        <begin position="3164"/>
        <end position="3229"/>
    </location>
</feature>
<dbReference type="InterPro" id="IPR013806">
    <property type="entry name" value="Kringle-like"/>
</dbReference>
<proteinExistence type="predicted"/>
<keyword evidence="6" id="KW-1185">Reference proteome</keyword>
<dbReference type="Gene3D" id="2.60.120.260">
    <property type="entry name" value="Galactose-binding domain-like"/>
    <property type="match status" value="1"/>
</dbReference>
<dbReference type="InterPro" id="IPR035992">
    <property type="entry name" value="Ricin_B-like_lectins"/>
</dbReference>
<dbReference type="PANTHER" id="PTHR43737">
    <property type="entry name" value="BLL7424 PROTEIN"/>
    <property type="match status" value="1"/>
</dbReference>
<dbReference type="Proteomes" id="UP001530315">
    <property type="component" value="Unassembled WGS sequence"/>
</dbReference>
<dbReference type="PROSITE" id="PS50070">
    <property type="entry name" value="KRINGLE_2"/>
    <property type="match status" value="1"/>
</dbReference>
<gene>
    <name evidence="5" type="ORF">ACHAW5_005508</name>
</gene>
<feature type="region of interest" description="Disordered" evidence="3">
    <location>
        <begin position="3615"/>
        <end position="3641"/>
    </location>
</feature>
<feature type="compositionally biased region" description="Polar residues" evidence="3">
    <location>
        <begin position="2750"/>
        <end position="2769"/>
    </location>
</feature>
<reference evidence="5 6" key="1">
    <citation type="submission" date="2024-10" db="EMBL/GenBank/DDBJ databases">
        <title>Updated reference genomes for cyclostephanoid diatoms.</title>
        <authorList>
            <person name="Roberts W.R."/>
            <person name="Alverson A.J."/>
        </authorList>
    </citation>
    <scope>NUCLEOTIDE SEQUENCE [LARGE SCALE GENOMIC DNA]</scope>
    <source>
        <strain evidence="5 6">AJA276-08</strain>
    </source>
</reference>
<evidence type="ECO:0000313" key="6">
    <source>
        <dbReference type="Proteomes" id="UP001530315"/>
    </source>
</evidence>
<dbReference type="Pfam" id="PF00051">
    <property type="entry name" value="Kringle"/>
    <property type="match status" value="1"/>
</dbReference>
<dbReference type="InterPro" id="IPR000001">
    <property type="entry name" value="Kringle"/>
</dbReference>
<feature type="region of interest" description="Disordered" evidence="3">
    <location>
        <begin position="3761"/>
        <end position="3816"/>
    </location>
</feature>
<dbReference type="Pfam" id="PF07394">
    <property type="entry name" value="DUF1501"/>
    <property type="match status" value="1"/>
</dbReference>
<protein>
    <recommendedName>
        <fullName evidence="4">Kringle domain-containing protein</fullName>
    </recommendedName>
</protein>
<organism evidence="5 6">
    <name type="scientific">Stephanodiscus triporus</name>
    <dbReference type="NCBI Taxonomy" id="2934178"/>
    <lineage>
        <taxon>Eukaryota</taxon>
        <taxon>Sar</taxon>
        <taxon>Stramenopiles</taxon>
        <taxon>Ochrophyta</taxon>
        <taxon>Bacillariophyta</taxon>
        <taxon>Coscinodiscophyceae</taxon>
        <taxon>Thalassiosirophycidae</taxon>
        <taxon>Stephanodiscales</taxon>
        <taxon>Stephanodiscaceae</taxon>
        <taxon>Stephanodiscus</taxon>
    </lineage>
</organism>
<feature type="region of interest" description="Disordered" evidence="3">
    <location>
        <begin position="2712"/>
        <end position="2779"/>
    </location>
</feature>
<dbReference type="InterPro" id="IPR010869">
    <property type="entry name" value="DUF1501"/>
</dbReference>
<dbReference type="InterPro" id="IPR038178">
    <property type="entry name" value="Kringle_sf"/>
</dbReference>
<accession>A0ABD3N2N1</accession>
<dbReference type="SMART" id="SM00130">
    <property type="entry name" value="KR"/>
    <property type="match status" value="1"/>
</dbReference>
<dbReference type="InterPro" id="IPR018056">
    <property type="entry name" value="Kringle_CS"/>
</dbReference>
<dbReference type="SUPFAM" id="SSF50370">
    <property type="entry name" value="Ricin B-like lectins"/>
    <property type="match status" value="1"/>
</dbReference>
<evidence type="ECO:0000313" key="5">
    <source>
        <dbReference type="EMBL" id="KAL3770390.1"/>
    </source>
</evidence>
<dbReference type="EMBL" id="JALLAZ020001631">
    <property type="protein sequence ID" value="KAL3770390.1"/>
    <property type="molecule type" value="Genomic_DNA"/>
</dbReference>
<keyword evidence="2" id="KW-1015">Disulfide bond</keyword>
<dbReference type="CDD" id="cd00108">
    <property type="entry name" value="KR"/>
    <property type="match status" value="1"/>
</dbReference>
<name>A0ABD3N2N1_9STRA</name>
<feature type="compositionally biased region" description="Low complexity" evidence="3">
    <location>
        <begin position="2715"/>
        <end position="2734"/>
    </location>
</feature>
<keyword evidence="1" id="KW-0420">Kringle</keyword>
<dbReference type="Gene3D" id="2.40.20.10">
    <property type="entry name" value="Plasminogen Kringle 4"/>
    <property type="match status" value="1"/>
</dbReference>
<evidence type="ECO:0000256" key="2">
    <source>
        <dbReference type="ARBA" id="ARBA00023157"/>
    </source>
</evidence>